<gene>
    <name evidence="2" type="ORF">CEE60_14890</name>
</gene>
<protein>
    <submittedName>
        <fullName evidence="2">DUF2244 domain-containing protein</fullName>
    </submittedName>
</protein>
<evidence type="ECO:0000313" key="2">
    <source>
        <dbReference type="EMBL" id="OWQ51331.1"/>
    </source>
</evidence>
<dbReference type="OrthoDB" id="5952290at2"/>
<dbReference type="AlphaFoldDB" id="A0A246HJL4"/>
<dbReference type="Pfam" id="PF10003">
    <property type="entry name" value="DUF2244"/>
    <property type="match status" value="1"/>
</dbReference>
<sequence>MIEVLIAPDGSGTQLRLRPPRALDARQFVLLFAVLAGVMWLAAGLGWFTGNVFAPVFALLYSVLLAVALRTVWRSGERQEEIRVVPACVEVIPAPGHSPVFSAHPHWVRLIADERRVRLASSGRQVDVGSFLAPAERQVLAQKLEGLLAANDGRNRRR</sequence>
<proteinExistence type="predicted"/>
<feature type="transmembrane region" description="Helical" evidence="1">
    <location>
        <begin position="54"/>
        <end position="73"/>
    </location>
</feature>
<name>A0A246HJL4_STEMA</name>
<comment type="caution">
    <text evidence="2">The sequence shown here is derived from an EMBL/GenBank/DDBJ whole genome shotgun (WGS) entry which is preliminary data.</text>
</comment>
<dbReference type="Proteomes" id="UP000198157">
    <property type="component" value="Unassembled WGS sequence"/>
</dbReference>
<reference evidence="2 3" key="1">
    <citation type="submission" date="2017-06" db="EMBL/GenBank/DDBJ databases">
        <authorList>
            <person name="Kim H.J."/>
            <person name="Triplett B.A."/>
        </authorList>
    </citation>
    <scope>NUCLEOTIDE SEQUENCE [LARGE SCALE GENOMIC DNA]</scope>
    <source>
        <strain evidence="2 3">13146</strain>
    </source>
</reference>
<feature type="transmembrane region" description="Helical" evidence="1">
    <location>
        <begin position="28"/>
        <end position="48"/>
    </location>
</feature>
<evidence type="ECO:0000313" key="3">
    <source>
        <dbReference type="Proteomes" id="UP000198157"/>
    </source>
</evidence>
<keyword evidence="1" id="KW-0472">Membrane</keyword>
<accession>A0A246HJL4</accession>
<evidence type="ECO:0000256" key="1">
    <source>
        <dbReference type="SAM" id="Phobius"/>
    </source>
</evidence>
<dbReference type="InterPro" id="IPR019253">
    <property type="entry name" value="DUF2244_TM"/>
</dbReference>
<organism evidence="2 3">
    <name type="scientific">Stenotrophomonas maltophilia</name>
    <name type="common">Pseudomonas maltophilia</name>
    <name type="synonym">Xanthomonas maltophilia</name>
    <dbReference type="NCBI Taxonomy" id="40324"/>
    <lineage>
        <taxon>Bacteria</taxon>
        <taxon>Pseudomonadati</taxon>
        <taxon>Pseudomonadota</taxon>
        <taxon>Gammaproteobacteria</taxon>
        <taxon>Lysobacterales</taxon>
        <taxon>Lysobacteraceae</taxon>
        <taxon>Stenotrophomonas</taxon>
        <taxon>Stenotrophomonas maltophilia group</taxon>
    </lineage>
</organism>
<dbReference type="EMBL" id="NIVS01000042">
    <property type="protein sequence ID" value="OWQ51331.1"/>
    <property type="molecule type" value="Genomic_DNA"/>
</dbReference>
<keyword evidence="1" id="KW-1133">Transmembrane helix</keyword>
<keyword evidence="1" id="KW-0812">Transmembrane</keyword>